<accession>A0A139AC94</accession>
<organism evidence="1 2">
    <name type="scientific">Gonapodya prolifera (strain JEL478)</name>
    <name type="common">Monoblepharis prolifera</name>
    <dbReference type="NCBI Taxonomy" id="1344416"/>
    <lineage>
        <taxon>Eukaryota</taxon>
        <taxon>Fungi</taxon>
        <taxon>Fungi incertae sedis</taxon>
        <taxon>Chytridiomycota</taxon>
        <taxon>Chytridiomycota incertae sedis</taxon>
        <taxon>Monoblepharidomycetes</taxon>
        <taxon>Monoblepharidales</taxon>
        <taxon>Gonapodyaceae</taxon>
        <taxon>Gonapodya</taxon>
    </lineage>
</organism>
<evidence type="ECO:0000313" key="2">
    <source>
        <dbReference type="Proteomes" id="UP000070544"/>
    </source>
</evidence>
<dbReference type="AlphaFoldDB" id="A0A139AC94"/>
<dbReference type="Proteomes" id="UP000070544">
    <property type="component" value="Unassembled WGS sequence"/>
</dbReference>
<gene>
    <name evidence="1" type="ORF">M427DRAFT_57753</name>
</gene>
<evidence type="ECO:0000313" key="1">
    <source>
        <dbReference type="EMBL" id="KXS14279.1"/>
    </source>
</evidence>
<name>A0A139AC94_GONPJ</name>
<proteinExistence type="predicted"/>
<dbReference type="EMBL" id="KQ965770">
    <property type="protein sequence ID" value="KXS14279.1"/>
    <property type="molecule type" value="Genomic_DNA"/>
</dbReference>
<keyword evidence="2" id="KW-1185">Reference proteome</keyword>
<protein>
    <submittedName>
        <fullName evidence="1">Uncharacterized protein</fullName>
    </submittedName>
</protein>
<reference evidence="1 2" key="1">
    <citation type="journal article" date="2015" name="Genome Biol. Evol.">
        <title>Phylogenomic analyses indicate that early fungi evolved digesting cell walls of algal ancestors of land plants.</title>
        <authorList>
            <person name="Chang Y."/>
            <person name="Wang S."/>
            <person name="Sekimoto S."/>
            <person name="Aerts A.L."/>
            <person name="Choi C."/>
            <person name="Clum A."/>
            <person name="LaButti K.M."/>
            <person name="Lindquist E.A."/>
            <person name="Yee Ngan C."/>
            <person name="Ohm R.A."/>
            <person name="Salamov A.A."/>
            <person name="Grigoriev I.V."/>
            <person name="Spatafora J.W."/>
            <person name="Berbee M.L."/>
        </authorList>
    </citation>
    <scope>NUCLEOTIDE SEQUENCE [LARGE SCALE GENOMIC DNA]</scope>
    <source>
        <strain evidence="1 2">JEL478</strain>
    </source>
</reference>
<sequence>MCFSFIGLHIYYLRKHYANSTMFTTSMQANKLTATLKLFGNSIGVLLVDGITHAFRDYVGICGSVAALGSFTHLKCRCFLVAVDIQCSKQGPVYFFALVFGGQIIKDFICESG</sequence>